<gene>
    <name evidence="2" type="ORF">FHU29_003982</name>
</gene>
<sequence>MTPDILATSAIDQLMVLPIFREAGPSGLVFDRKSCRYVKVKQNAPDQLRIRFARRIVADDDHRLLIPSAPTPRTSTPSRAAVEFQEIPGRYRIIQGVARCHLSRRREAGSVAACRLGRHPGVLREAAHLGVPGQRHPHRRERRRSQRRG</sequence>
<name>A0A839RTV0_9ACTN</name>
<protein>
    <submittedName>
        <fullName evidence="2">Uncharacterized protein</fullName>
    </submittedName>
</protein>
<organism evidence="2 3">
    <name type="scientific">Hoyosella altamirensis</name>
    <dbReference type="NCBI Taxonomy" id="616997"/>
    <lineage>
        <taxon>Bacteria</taxon>
        <taxon>Bacillati</taxon>
        <taxon>Actinomycetota</taxon>
        <taxon>Actinomycetes</taxon>
        <taxon>Mycobacteriales</taxon>
        <taxon>Hoyosellaceae</taxon>
        <taxon>Hoyosella</taxon>
    </lineage>
</organism>
<feature type="region of interest" description="Disordered" evidence="1">
    <location>
        <begin position="130"/>
        <end position="149"/>
    </location>
</feature>
<dbReference type="RefSeq" id="WP_157094864.1">
    <property type="nucleotide sequence ID" value="NZ_BDDI01000001.1"/>
</dbReference>
<proteinExistence type="predicted"/>
<dbReference type="AlphaFoldDB" id="A0A839RTV0"/>
<evidence type="ECO:0000256" key="1">
    <source>
        <dbReference type="SAM" id="MobiDB-lite"/>
    </source>
</evidence>
<dbReference type="EMBL" id="JACHWS010000004">
    <property type="protein sequence ID" value="MBB3039494.1"/>
    <property type="molecule type" value="Genomic_DNA"/>
</dbReference>
<feature type="compositionally biased region" description="Basic residues" evidence="1">
    <location>
        <begin position="135"/>
        <end position="149"/>
    </location>
</feature>
<reference evidence="2 3" key="1">
    <citation type="submission" date="2020-08" db="EMBL/GenBank/DDBJ databases">
        <title>Sequencing the genomes of 1000 actinobacteria strains.</title>
        <authorList>
            <person name="Klenk H.-P."/>
        </authorList>
    </citation>
    <scope>NUCLEOTIDE SEQUENCE [LARGE SCALE GENOMIC DNA]</scope>
    <source>
        <strain evidence="2 3">DSM 45258</strain>
    </source>
</reference>
<dbReference type="Proteomes" id="UP000567922">
    <property type="component" value="Unassembled WGS sequence"/>
</dbReference>
<comment type="caution">
    <text evidence="2">The sequence shown here is derived from an EMBL/GenBank/DDBJ whole genome shotgun (WGS) entry which is preliminary data.</text>
</comment>
<keyword evidence="3" id="KW-1185">Reference proteome</keyword>
<evidence type="ECO:0000313" key="2">
    <source>
        <dbReference type="EMBL" id="MBB3039494.1"/>
    </source>
</evidence>
<accession>A0A839RTV0</accession>
<evidence type="ECO:0000313" key="3">
    <source>
        <dbReference type="Proteomes" id="UP000567922"/>
    </source>
</evidence>